<dbReference type="InterPro" id="IPR011256">
    <property type="entry name" value="Reg_factor_effector_dom_sf"/>
</dbReference>
<evidence type="ECO:0000313" key="3">
    <source>
        <dbReference type="Proteomes" id="UP000320593"/>
    </source>
</evidence>
<dbReference type="EMBL" id="VLLF01000001">
    <property type="protein sequence ID" value="TWI92991.1"/>
    <property type="molecule type" value="Genomic_DNA"/>
</dbReference>
<protein>
    <submittedName>
        <fullName evidence="2">SOUL heme-binding protein</fullName>
    </submittedName>
</protein>
<dbReference type="InterPro" id="IPR006917">
    <property type="entry name" value="SOUL_heme-bd"/>
</dbReference>
<comment type="caution">
    <text evidence="2">The sequence shown here is derived from an EMBL/GenBank/DDBJ whole genome shotgun (WGS) entry which is preliminary data.</text>
</comment>
<keyword evidence="3" id="KW-1185">Reference proteome</keyword>
<name>A0A562TH86_9HYPH</name>
<evidence type="ECO:0000256" key="1">
    <source>
        <dbReference type="SAM" id="SignalP"/>
    </source>
</evidence>
<dbReference type="Gene3D" id="3.20.80.10">
    <property type="entry name" value="Regulatory factor, effector binding domain"/>
    <property type="match status" value="1"/>
</dbReference>
<dbReference type="RefSeq" id="WP_155197712.1">
    <property type="nucleotide sequence ID" value="NZ_SMLY01000087.1"/>
</dbReference>
<keyword evidence="1" id="KW-0732">Signal</keyword>
<gene>
    <name evidence="2" type="ORF">JM93_00544</name>
</gene>
<dbReference type="AlphaFoldDB" id="A0A562TH86"/>
<reference evidence="2 3" key="1">
    <citation type="submission" date="2019-07" db="EMBL/GenBank/DDBJ databases">
        <title>Genomic Encyclopedia of Archaeal and Bacterial Type Strains, Phase II (KMG-II): from individual species to whole genera.</title>
        <authorList>
            <person name="Goeker M."/>
        </authorList>
    </citation>
    <scope>NUCLEOTIDE SEQUENCE [LARGE SCALE GENOMIC DNA]</scope>
    <source>
        <strain evidence="2 3">ATCC BAA-252</strain>
    </source>
</reference>
<dbReference type="PANTHER" id="PTHR11220:SF1">
    <property type="entry name" value="HEME-BINDING PROTEIN 2"/>
    <property type="match status" value="1"/>
</dbReference>
<dbReference type="SUPFAM" id="SSF55136">
    <property type="entry name" value="Probable bacterial effector-binding domain"/>
    <property type="match status" value="1"/>
</dbReference>
<dbReference type="Proteomes" id="UP000320593">
    <property type="component" value="Unassembled WGS sequence"/>
</dbReference>
<feature type="signal peptide" evidence="1">
    <location>
        <begin position="1"/>
        <end position="28"/>
    </location>
</feature>
<dbReference type="PANTHER" id="PTHR11220">
    <property type="entry name" value="HEME-BINDING PROTEIN-RELATED"/>
    <property type="match status" value="1"/>
</dbReference>
<sequence length="213" mass="23330">MIRRTVAAVLFSGVLATASLYYPHPASADLEEPAYKVLQKDGSVEIRQYEPVTAAQVTVSGSRSAASRKAFNILFGYISGENTEKQKISMTAPVRQTRESVKIPMTAPVAQVPAGSRTWNVAFYLPSSFSEKTAPVPDNDAISIISVPGQKVAAITFSGRWTNSNFQRHTKALEAYMKTEGLKAIGSPVFAYFNAPFTLPPFRRNEVQIPIRN</sequence>
<dbReference type="Pfam" id="PF04832">
    <property type="entry name" value="SOUL"/>
    <property type="match status" value="1"/>
</dbReference>
<feature type="chain" id="PRO_5021701347" evidence="1">
    <location>
        <begin position="29"/>
        <end position="213"/>
    </location>
</feature>
<proteinExistence type="predicted"/>
<evidence type="ECO:0000313" key="2">
    <source>
        <dbReference type="EMBL" id="TWI92991.1"/>
    </source>
</evidence>
<accession>A0A562TH86</accession>
<organism evidence="2 3">
    <name type="scientific">Roseibium hamelinense</name>
    <dbReference type="NCBI Taxonomy" id="150831"/>
    <lineage>
        <taxon>Bacteria</taxon>
        <taxon>Pseudomonadati</taxon>
        <taxon>Pseudomonadota</taxon>
        <taxon>Alphaproteobacteria</taxon>
        <taxon>Hyphomicrobiales</taxon>
        <taxon>Stappiaceae</taxon>
        <taxon>Roseibium</taxon>
    </lineage>
</organism>